<keyword evidence="2" id="KW-0472">Membrane</keyword>
<keyword evidence="5" id="KW-1185">Reference proteome</keyword>
<feature type="compositionally biased region" description="Low complexity" evidence="1">
    <location>
        <begin position="378"/>
        <end position="395"/>
    </location>
</feature>
<gene>
    <name evidence="4" type="ORF">QCA50_018002</name>
</gene>
<keyword evidence="2" id="KW-1133">Transmembrane helix</keyword>
<reference evidence="4 5" key="1">
    <citation type="submission" date="2022-09" db="EMBL/GenBank/DDBJ databases">
        <authorList>
            <person name="Palmer J.M."/>
        </authorList>
    </citation>
    <scope>NUCLEOTIDE SEQUENCE [LARGE SCALE GENOMIC DNA]</scope>
    <source>
        <strain evidence="4 5">DSM 7382</strain>
    </source>
</reference>
<feature type="compositionally biased region" description="Low complexity" evidence="1">
    <location>
        <begin position="489"/>
        <end position="500"/>
    </location>
</feature>
<feature type="compositionally biased region" description="Low complexity" evidence="1">
    <location>
        <begin position="333"/>
        <end position="349"/>
    </location>
</feature>
<feature type="chain" id="PRO_5043586776" evidence="3">
    <location>
        <begin position="24"/>
        <end position="500"/>
    </location>
</feature>
<dbReference type="EMBL" id="JASBNA010000064">
    <property type="protein sequence ID" value="KAK7679058.1"/>
    <property type="molecule type" value="Genomic_DNA"/>
</dbReference>
<dbReference type="Proteomes" id="UP001385951">
    <property type="component" value="Unassembled WGS sequence"/>
</dbReference>
<evidence type="ECO:0000256" key="2">
    <source>
        <dbReference type="SAM" id="Phobius"/>
    </source>
</evidence>
<protein>
    <submittedName>
        <fullName evidence="4">Uncharacterized protein</fullName>
    </submittedName>
</protein>
<proteinExistence type="predicted"/>
<evidence type="ECO:0000313" key="5">
    <source>
        <dbReference type="Proteomes" id="UP001385951"/>
    </source>
</evidence>
<evidence type="ECO:0000256" key="1">
    <source>
        <dbReference type="SAM" id="MobiDB-lite"/>
    </source>
</evidence>
<dbReference type="AlphaFoldDB" id="A0AAW0FC37"/>
<feature type="transmembrane region" description="Helical" evidence="2">
    <location>
        <begin position="268"/>
        <end position="290"/>
    </location>
</feature>
<evidence type="ECO:0000313" key="4">
    <source>
        <dbReference type="EMBL" id="KAK7679058.1"/>
    </source>
</evidence>
<sequence length="500" mass="52694">MHHHRVLALLGASLALCVQQCAAERTFSWKLGNNLVSDTFATCQNVPIVVTPINSSVTDIGVAPYTMYAFQPGGIPTMQNIGSDPNNLTWQVDHSSGAQLMLIVVDSKNNTGGIPATWYNVKDGTSDSCVKSTPSDLSTVPTISPNVTGKIETCACWGLTVKNGTSPYTIVLSALDSPVITMIPMDPGDDVLTWPDRADPNRDLIASVYDANGQWGISTSPITPFGSTNVDCIGLVANSKTTAEVQKQEADAAQQLADEKRHHRTTTILGAILGTLIPLLVIASAVFWWWRRRKLQNDHSRGIWDGQDTVVRAWDAPAPSPGSGQTEMREATSPPFSSSPSSKSLTSYPGTMPSGGHTVPLLQQSSSGRSPSDYWAGTSSTSPSSADYSNANASSLGPPPTADLTPAQRKAFEARGERFAALNPQGSSASLRHLASSSSQLPPGASPAVPPGMNMGSLDPDVQPDIIIQHRDGGSGVVQELPPPYIDRSAGAGSSGQPQS</sequence>
<accession>A0AAW0FC37</accession>
<feature type="signal peptide" evidence="3">
    <location>
        <begin position="1"/>
        <end position="23"/>
    </location>
</feature>
<keyword evidence="2" id="KW-0812">Transmembrane</keyword>
<evidence type="ECO:0000256" key="3">
    <source>
        <dbReference type="SAM" id="SignalP"/>
    </source>
</evidence>
<comment type="caution">
    <text evidence="4">The sequence shown here is derived from an EMBL/GenBank/DDBJ whole genome shotgun (WGS) entry which is preliminary data.</text>
</comment>
<feature type="compositionally biased region" description="Polar residues" evidence="1">
    <location>
        <begin position="361"/>
        <end position="370"/>
    </location>
</feature>
<organism evidence="4 5">
    <name type="scientific">Cerrena zonata</name>
    <dbReference type="NCBI Taxonomy" id="2478898"/>
    <lineage>
        <taxon>Eukaryota</taxon>
        <taxon>Fungi</taxon>
        <taxon>Dikarya</taxon>
        <taxon>Basidiomycota</taxon>
        <taxon>Agaricomycotina</taxon>
        <taxon>Agaricomycetes</taxon>
        <taxon>Polyporales</taxon>
        <taxon>Cerrenaceae</taxon>
        <taxon>Cerrena</taxon>
    </lineage>
</organism>
<feature type="compositionally biased region" description="Low complexity" evidence="1">
    <location>
        <begin position="427"/>
        <end position="439"/>
    </location>
</feature>
<name>A0AAW0FC37_9APHY</name>
<feature type="region of interest" description="Disordered" evidence="1">
    <location>
        <begin position="314"/>
        <end position="500"/>
    </location>
</feature>
<keyword evidence="3" id="KW-0732">Signal</keyword>
<dbReference type="CDD" id="cd12087">
    <property type="entry name" value="TM_EGFR-like"/>
    <property type="match status" value="1"/>
</dbReference>